<evidence type="ECO:0000313" key="4">
    <source>
        <dbReference type="WBParaSite" id="NBR_0001845401-mRNA-1"/>
    </source>
</evidence>
<evidence type="ECO:0000313" key="3">
    <source>
        <dbReference type="Proteomes" id="UP000271162"/>
    </source>
</evidence>
<reference evidence="4" key="1">
    <citation type="submission" date="2017-02" db="UniProtKB">
        <authorList>
            <consortium name="WormBaseParasite"/>
        </authorList>
    </citation>
    <scope>IDENTIFICATION</scope>
</reference>
<evidence type="ECO:0000256" key="1">
    <source>
        <dbReference type="SAM" id="MobiDB-lite"/>
    </source>
</evidence>
<dbReference type="AlphaFoldDB" id="A0A0N4YMP0"/>
<evidence type="ECO:0000313" key="2">
    <source>
        <dbReference type="EMBL" id="VDL82180.1"/>
    </source>
</evidence>
<proteinExistence type="predicted"/>
<gene>
    <name evidence="2" type="ORF">NBR_LOCUS18455</name>
</gene>
<protein>
    <submittedName>
        <fullName evidence="2 4">Uncharacterized protein</fullName>
    </submittedName>
</protein>
<organism evidence="4">
    <name type="scientific">Nippostrongylus brasiliensis</name>
    <name type="common">Rat hookworm</name>
    <dbReference type="NCBI Taxonomy" id="27835"/>
    <lineage>
        <taxon>Eukaryota</taxon>
        <taxon>Metazoa</taxon>
        <taxon>Ecdysozoa</taxon>
        <taxon>Nematoda</taxon>
        <taxon>Chromadorea</taxon>
        <taxon>Rhabditida</taxon>
        <taxon>Rhabditina</taxon>
        <taxon>Rhabditomorpha</taxon>
        <taxon>Strongyloidea</taxon>
        <taxon>Heligmosomidae</taxon>
        <taxon>Nippostrongylus</taxon>
    </lineage>
</organism>
<feature type="region of interest" description="Disordered" evidence="1">
    <location>
        <begin position="1"/>
        <end position="23"/>
    </location>
</feature>
<sequence>MISATTLPLKPPPPPSRRSTPRTRTLKGTAAAFHHLPLPHLVSSLPRSDDGHTVGYVIIIIIGCVYDDDVSAVTVRFVVGFYLLTAF</sequence>
<dbReference type="Proteomes" id="UP000271162">
    <property type="component" value="Unassembled WGS sequence"/>
</dbReference>
<keyword evidence="3" id="KW-1185">Reference proteome</keyword>
<accession>A0A0N4YMP0</accession>
<dbReference type="WBParaSite" id="NBR_0001845401-mRNA-1">
    <property type="protein sequence ID" value="NBR_0001845401-mRNA-1"/>
    <property type="gene ID" value="NBR_0001845401"/>
</dbReference>
<dbReference type="EMBL" id="UYSL01023431">
    <property type="protein sequence ID" value="VDL82180.1"/>
    <property type="molecule type" value="Genomic_DNA"/>
</dbReference>
<name>A0A0N4YMP0_NIPBR</name>
<reference evidence="2 3" key="2">
    <citation type="submission" date="2018-11" db="EMBL/GenBank/DDBJ databases">
        <authorList>
            <consortium name="Pathogen Informatics"/>
        </authorList>
    </citation>
    <scope>NUCLEOTIDE SEQUENCE [LARGE SCALE GENOMIC DNA]</scope>
</reference>